<organism evidence="1 2">
    <name type="scientific">Burkholderia ubonensis</name>
    <dbReference type="NCBI Taxonomy" id="101571"/>
    <lineage>
        <taxon>Bacteria</taxon>
        <taxon>Pseudomonadati</taxon>
        <taxon>Pseudomonadota</taxon>
        <taxon>Betaproteobacteria</taxon>
        <taxon>Burkholderiales</taxon>
        <taxon>Burkholderiaceae</taxon>
        <taxon>Burkholderia</taxon>
        <taxon>Burkholderia cepacia complex</taxon>
    </lineage>
</organism>
<comment type="caution">
    <text evidence="1">The sequence shown here is derived from an EMBL/GenBank/DDBJ whole genome shotgun (WGS) entry which is preliminary data.</text>
</comment>
<accession>A0AAW3MTN9</accession>
<dbReference type="Proteomes" id="UP000056453">
    <property type="component" value="Unassembled WGS sequence"/>
</dbReference>
<gene>
    <name evidence="1" type="ORF">WJ96_05220</name>
</gene>
<protein>
    <submittedName>
        <fullName evidence="1">Uncharacterized protein</fullName>
    </submittedName>
</protein>
<proteinExistence type="predicted"/>
<keyword evidence="2" id="KW-1185">Reference proteome</keyword>
<reference evidence="1 2" key="1">
    <citation type="submission" date="2015-11" db="EMBL/GenBank/DDBJ databases">
        <title>Expanding the genomic diversity of Burkholderia species for the development of highly accurate diagnostics.</title>
        <authorList>
            <person name="Sahl J."/>
            <person name="Keim P."/>
            <person name="Wagner D."/>
        </authorList>
    </citation>
    <scope>NUCLEOTIDE SEQUENCE [LARGE SCALE GENOMIC DNA]</scope>
    <source>
        <strain evidence="1 2">MSMB1808WGS</strain>
    </source>
</reference>
<dbReference type="AlphaFoldDB" id="A0AAW3MTN9"/>
<dbReference type="EMBL" id="LPBJ01000047">
    <property type="protein sequence ID" value="KVP97972.1"/>
    <property type="molecule type" value="Genomic_DNA"/>
</dbReference>
<evidence type="ECO:0000313" key="2">
    <source>
        <dbReference type="Proteomes" id="UP000056453"/>
    </source>
</evidence>
<name>A0AAW3MTN9_9BURK</name>
<sequence>MMKKNVTVTHLGMTGMGANRTEALKDAQARIEATLSGQWDPYVLVHGNLVALITRKPVPHDMQWGFKVVDTTTKDPVGNQWVDCNYRDRPEALRAAAYSLAQRADTYEGLSGYLTETQLYELDYYFDWQRAYRLHSGEGRSDAEARAAADKVMENLRKAA</sequence>
<evidence type="ECO:0000313" key="1">
    <source>
        <dbReference type="EMBL" id="KVP97972.1"/>
    </source>
</evidence>